<sequence length="202" mass="22603">MERAEDGRSAWCQSGVKMKHRGRGYVGDEEERTVGGKAEKDGHEMVAKKAESDGQIAVKCGVGRRRTKRGCEMNVSDTVRCEDGLAGRPSGRGRSLRRNRSRRSDRRRDVGEHTIYGQGVGRESEMGDRWEISMGQGAEERLKAASRVPRRRPDIHIIPALSRPSHVPRPRGFPQQGQPGARRRQQAKRTNSGQPWKLSGVL</sequence>
<proteinExistence type="predicted"/>
<feature type="compositionally biased region" description="Basic and acidic residues" evidence="1">
    <location>
        <begin position="32"/>
        <end position="50"/>
    </location>
</feature>
<protein>
    <submittedName>
        <fullName evidence="2">Uncharacterized protein</fullName>
    </submittedName>
</protein>
<dbReference type="AlphaFoldDB" id="A0A4Q9M9W2"/>
<dbReference type="EMBL" id="ML143510">
    <property type="protein sequence ID" value="TBU23257.1"/>
    <property type="molecule type" value="Genomic_DNA"/>
</dbReference>
<organism evidence="2">
    <name type="scientific">Dichomitus squalens</name>
    <dbReference type="NCBI Taxonomy" id="114155"/>
    <lineage>
        <taxon>Eukaryota</taxon>
        <taxon>Fungi</taxon>
        <taxon>Dikarya</taxon>
        <taxon>Basidiomycota</taxon>
        <taxon>Agaricomycotina</taxon>
        <taxon>Agaricomycetes</taxon>
        <taxon>Polyporales</taxon>
        <taxon>Polyporaceae</taxon>
        <taxon>Dichomitus</taxon>
    </lineage>
</organism>
<evidence type="ECO:0000256" key="1">
    <source>
        <dbReference type="SAM" id="MobiDB-lite"/>
    </source>
</evidence>
<feature type="compositionally biased region" description="Basic residues" evidence="1">
    <location>
        <begin position="94"/>
        <end position="105"/>
    </location>
</feature>
<dbReference type="Proteomes" id="UP000292957">
    <property type="component" value="Unassembled WGS sequence"/>
</dbReference>
<feature type="region of interest" description="Disordered" evidence="1">
    <location>
        <begin position="19"/>
        <end position="50"/>
    </location>
</feature>
<evidence type="ECO:0000313" key="2">
    <source>
        <dbReference type="EMBL" id="TBU23257.1"/>
    </source>
</evidence>
<name>A0A4Q9M9W2_9APHY</name>
<reference evidence="2" key="1">
    <citation type="submission" date="2019-01" db="EMBL/GenBank/DDBJ databases">
        <title>Draft genome sequences of three monokaryotic isolates of the white-rot basidiomycete fungus Dichomitus squalens.</title>
        <authorList>
            <consortium name="DOE Joint Genome Institute"/>
            <person name="Lopez S.C."/>
            <person name="Andreopoulos B."/>
            <person name="Pangilinan J."/>
            <person name="Lipzen A."/>
            <person name="Riley R."/>
            <person name="Ahrendt S."/>
            <person name="Ng V."/>
            <person name="Barry K."/>
            <person name="Daum C."/>
            <person name="Grigoriev I.V."/>
            <person name="Hilden K.S."/>
            <person name="Makela M.R."/>
            <person name="de Vries R.P."/>
        </authorList>
    </citation>
    <scope>NUCLEOTIDE SEQUENCE [LARGE SCALE GENOMIC DNA]</scope>
    <source>
        <strain evidence="2">OM18370.1</strain>
    </source>
</reference>
<feature type="region of interest" description="Disordered" evidence="1">
    <location>
        <begin position="84"/>
        <end position="128"/>
    </location>
</feature>
<gene>
    <name evidence="2" type="ORF">BD311DRAFT_91679</name>
</gene>
<feature type="compositionally biased region" description="Low complexity" evidence="1">
    <location>
        <begin position="170"/>
        <end position="180"/>
    </location>
</feature>
<feature type="region of interest" description="Disordered" evidence="1">
    <location>
        <begin position="141"/>
        <end position="202"/>
    </location>
</feature>
<accession>A0A4Q9M9W2</accession>